<dbReference type="InterPro" id="IPR013762">
    <property type="entry name" value="Integrase-like_cat_sf"/>
</dbReference>
<name>E0E4E3_9FIRM</name>
<dbReference type="GO" id="GO:0003677">
    <property type="term" value="F:DNA binding"/>
    <property type="evidence" value="ECO:0007669"/>
    <property type="project" value="UniProtKB-KW"/>
</dbReference>
<evidence type="ECO:0000313" key="6">
    <source>
        <dbReference type="EMBL" id="EFM64234.1"/>
    </source>
</evidence>
<dbReference type="RefSeq" id="WP_007790464.1">
    <property type="nucleotide sequence ID" value="NZ_ADGQ01000065.1"/>
</dbReference>
<dbReference type="Pfam" id="PF00589">
    <property type="entry name" value="Phage_integrase"/>
    <property type="match status" value="1"/>
</dbReference>
<dbReference type="InterPro" id="IPR010998">
    <property type="entry name" value="Integrase_recombinase_N"/>
</dbReference>
<comment type="caution">
    <text evidence="6">The sequence shown here is derived from an EMBL/GenBank/DDBJ whole genome shotgun (WGS) entry which is preliminary data.</text>
</comment>
<dbReference type="SUPFAM" id="SSF56349">
    <property type="entry name" value="DNA breaking-rejoining enzymes"/>
    <property type="match status" value="1"/>
</dbReference>
<dbReference type="GO" id="GO:0015074">
    <property type="term" value="P:DNA integration"/>
    <property type="evidence" value="ECO:0007669"/>
    <property type="project" value="UniProtKB-KW"/>
</dbReference>
<evidence type="ECO:0000313" key="7">
    <source>
        <dbReference type="Proteomes" id="UP000003244"/>
    </source>
</evidence>
<evidence type="ECO:0000256" key="4">
    <source>
        <dbReference type="ARBA" id="ARBA00023172"/>
    </source>
</evidence>
<evidence type="ECO:0000256" key="3">
    <source>
        <dbReference type="ARBA" id="ARBA00023125"/>
    </source>
</evidence>
<dbReference type="PANTHER" id="PTHR30629:SF2">
    <property type="entry name" value="PROPHAGE INTEGRASE INTS-RELATED"/>
    <property type="match status" value="1"/>
</dbReference>
<dbReference type="eggNOG" id="COG0582">
    <property type="taxonomic scope" value="Bacteria"/>
</dbReference>
<sequence>MRNPNGYGSVYKLSGNRRNPWAVRITTGWDFDAEKGKSNPIYKFIGYYRTQKEAIMALAHYNESPYDISAKTLTFEEIYDKWSNIHFEKISNSNITGYKAAYRICEPIKDMIFSEIRLDQLQNLVDKSGKNTPTLKKIKIMLGLMYDYAVIHDIVPVEKREKVRYLDISKPGNPNSYTRTKFSSAQINKVWSAKDDDIYYSVVLMMLYSGVRIGELLEVKKSDVHLDEQWFFIAKSKTMAGIREVPIADKVLPFFEYWMGRDGEYLISTPEGDSMTYDRFYRTHWKALMSYLDIKHTPHCTRYTTISSLTQAGVDDRIIKQIVGHSGKDVTEIVYTKIDMDVKLEAINRI</sequence>
<protein>
    <submittedName>
        <fullName evidence="6">Site-specific recombinase, phage integrase family</fullName>
    </submittedName>
</protein>
<evidence type="ECO:0000259" key="5">
    <source>
        <dbReference type="PROSITE" id="PS51898"/>
    </source>
</evidence>
<proteinExistence type="inferred from homology"/>
<feature type="domain" description="Tyr recombinase" evidence="5">
    <location>
        <begin position="177"/>
        <end position="348"/>
    </location>
</feature>
<dbReference type="GO" id="GO:0006310">
    <property type="term" value="P:DNA recombination"/>
    <property type="evidence" value="ECO:0007669"/>
    <property type="project" value="UniProtKB-KW"/>
</dbReference>
<dbReference type="Gene3D" id="1.10.443.10">
    <property type="entry name" value="Intergrase catalytic core"/>
    <property type="match status" value="1"/>
</dbReference>
<keyword evidence="3" id="KW-0238">DNA-binding</keyword>
<comment type="similarity">
    <text evidence="1">Belongs to the 'phage' integrase family.</text>
</comment>
<dbReference type="PANTHER" id="PTHR30629">
    <property type="entry name" value="PROPHAGE INTEGRASE"/>
    <property type="match status" value="1"/>
</dbReference>
<gene>
    <name evidence="6" type="ORF">HMPREF0634_0158</name>
</gene>
<dbReference type="InterPro" id="IPR050808">
    <property type="entry name" value="Phage_Integrase"/>
</dbReference>
<dbReference type="PROSITE" id="PS51898">
    <property type="entry name" value="TYR_RECOMBINASE"/>
    <property type="match status" value="1"/>
</dbReference>
<dbReference type="InterPro" id="IPR011010">
    <property type="entry name" value="DNA_brk_join_enz"/>
</dbReference>
<dbReference type="InterPro" id="IPR002104">
    <property type="entry name" value="Integrase_catalytic"/>
</dbReference>
<organism evidence="6 7">
    <name type="scientific">Peptostreptococcus stomatis DSM 17678</name>
    <dbReference type="NCBI Taxonomy" id="596315"/>
    <lineage>
        <taxon>Bacteria</taxon>
        <taxon>Bacillati</taxon>
        <taxon>Bacillota</taxon>
        <taxon>Clostridia</taxon>
        <taxon>Peptostreptococcales</taxon>
        <taxon>Peptostreptococcaceae</taxon>
        <taxon>Peptostreptococcus</taxon>
    </lineage>
</organism>
<dbReference type="AlphaFoldDB" id="E0E4E3"/>
<accession>E0E4E3</accession>
<reference evidence="6 7" key="1">
    <citation type="submission" date="2010-08" db="EMBL/GenBank/DDBJ databases">
        <authorList>
            <person name="Harkins D.M."/>
            <person name="Madupu R."/>
            <person name="Durkin A.S."/>
            <person name="Torralba M."/>
            <person name="Methe B."/>
            <person name="Sutton G.G."/>
            <person name="Nelson K.E."/>
        </authorList>
    </citation>
    <scope>NUCLEOTIDE SEQUENCE [LARGE SCALE GENOMIC DNA]</scope>
    <source>
        <strain evidence="6 7">DSM 17678</strain>
    </source>
</reference>
<dbReference type="Proteomes" id="UP000003244">
    <property type="component" value="Unassembled WGS sequence"/>
</dbReference>
<dbReference type="EMBL" id="ADGQ01000065">
    <property type="protein sequence ID" value="EFM64234.1"/>
    <property type="molecule type" value="Genomic_DNA"/>
</dbReference>
<evidence type="ECO:0000256" key="2">
    <source>
        <dbReference type="ARBA" id="ARBA00022908"/>
    </source>
</evidence>
<dbReference type="GeneID" id="84801153"/>
<dbReference type="STRING" id="596315.HMPREF0634_0158"/>
<keyword evidence="2" id="KW-0229">DNA integration</keyword>
<keyword evidence="7" id="KW-1185">Reference proteome</keyword>
<evidence type="ECO:0000256" key="1">
    <source>
        <dbReference type="ARBA" id="ARBA00008857"/>
    </source>
</evidence>
<keyword evidence="4" id="KW-0233">DNA recombination</keyword>
<dbReference type="Gene3D" id="1.10.150.130">
    <property type="match status" value="1"/>
</dbReference>
<dbReference type="OrthoDB" id="9785687at2"/>